<evidence type="ECO:0000256" key="1">
    <source>
        <dbReference type="SAM" id="Phobius"/>
    </source>
</evidence>
<gene>
    <name evidence="3" type="ORF">DES51_101383</name>
    <name evidence="2" type="ORF">MQE39_03950</name>
</gene>
<keyword evidence="1" id="KW-0812">Transmembrane</keyword>
<dbReference type="Proteomes" id="UP000247612">
    <property type="component" value="Unassembled WGS sequence"/>
</dbReference>
<keyword evidence="1" id="KW-1133">Transmembrane helix</keyword>
<evidence type="ECO:0000313" key="3">
    <source>
        <dbReference type="EMBL" id="PXX81761.1"/>
    </source>
</evidence>
<dbReference type="EMBL" id="QJKH01000001">
    <property type="protein sequence ID" value="PXX81761.1"/>
    <property type="molecule type" value="Genomic_DNA"/>
</dbReference>
<dbReference type="GO" id="GO:0009401">
    <property type="term" value="P:phosphoenolpyruvate-dependent sugar phosphotransferase system"/>
    <property type="evidence" value="ECO:0007669"/>
    <property type="project" value="InterPro"/>
</dbReference>
<dbReference type="PROSITE" id="PS51108">
    <property type="entry name" value="PTS_EIID"/>
    <property type="match status" value="1"/>
</dbReference>
<dbReference type="Pfam" id="PF03613">
    <property type="entry name" value="EIID-AGA"/>
    <property type="match status" value="1"/>
</dbReference>
<dbReference type="Proteomes" id="UP001276902">
    <property type="component" value="Unassembled WGS sequence"/>
</dbReference>
<dbReference type="InterPro" id="IPR004704">
    <property type="entry name" value="PTS_IID_man"/>
</dbReference>
<reference evidence="2" key="2">
    <citation type="submission" date="2022-03" db="EMBL/GenBank/DDBJ databases">
        <title>First case of bacteraemia caused by Dielma fastidiosa in a patient hospitalised with diverticulitis.</title>
        <authorList>
            <person name="Forman-Ankjaer B."/>
            <person name="Hvid-Jensen F."/>
            <person name="Kobel C.M."/>
            <person name="Greve T."/>
        </authorList>
    </citation>
    <scope>NUCLEOTIDE SEQUENCE</scope>
    <source>
        <strain evidence="2">AUH_DF_2021</strain>
    </source>
</reference>
<dbReference type="PANTHER" id="PTHR32502">
    <property type="entry name" value="N-ACETYLGALACTOSAMINE PERMEASE II COMPONENT-RELATED"/>
    <property type="match status" value="1"/>
</dbReference>
<feature type="transmembrane region" description="Helical" evidence="1">
    <location>
        <begin position="255"/>
        <end position="272"/>
    </location>
</feature>
<organism evidence="3 4">
    <name type="scientific">Dielma fastidiosa</name>
    <dbReference type="NCBI Taxonomy" id="1034346"/>
    <lineage>
        <taxon>Bacteria</taxon>
        <taxon>Bacillati</taxon>
        <taxon>Bacillota</taxon>
        <taxon>Erysipelotrichia</taxon>
        <taxon>Erysipelotrichales</taxon>
        <taxon>Erysipelotrichaceae</taxon>
        <taxon>Dielma</taxon>
    </lineage>
</organism>
<protein>
    <submittedName>
        <fullName evidence="3">PTS system mannose-specific IID component</fullName>
    </submittedName>
    <submittedName>
        <fullName evidence="2">PTS system mannose/fructose/sorbose family transporter subunit IID</fullName>
    </submittedName>
</protein>
<feature type="transmembrane region" description="Helical" evidence="1">
    <location>
        <begin position="222"/>
        <end position="243"/>
    </location>
</feature>
<keyword evidence="4" id="KW-1185">Reference proteome</keyword>
<dbReference type="PANTHER" id="PTHR32502:SF23">
    <property type="entry name" value="TRANSPORT PROTEIN, PTS SYSTEM"/>
    <property type="match status" value="1"/>
</dbReference>
<sequence>MSRPEISQEDKKILNKCYYYSLNTYMCFNNVVMQGKAFGMSVLPAIQAYYKTEEEKRKAFARNANEVFNSHGVMHGLIAGIVAAMEKERAEKGNIDEKAISSLKASLMGPLAGIGDSFFFNCYRVIIAGICIGLASDGNALAPILFLLLYGGGLLAIKYVFLIEGFRYGAKLVSEAFERGIIPMIMDACGIVGAIMVGTLVASNVKIKIALEPIINGATISVQGILDSVMPGILSLILWWIVFKWIRKGITPTKMIFIIIGSCLVLAFFGVFA</sequence>
<feature type="transmembrane region" description="Helical" evidence="1">
    <location>
        <begin position="141"/>
        <end position="161"/>
    </location>
</feature>
<dbReference type="EMBL" id="JALDAW010000011">
    <property type="protein sequence ID" value="MDY5167270.1"/>
    <property type="molecule type" value="Genomic_DNA"/>
</dbReference>
<reference evidence="3 4" key="1">
    <citation type="submission" date="2018-05" db="EMBL/GenBank/DDBJ databases">
        <title>Genomic Encyclopedia of Type Strains, Phase IV (KMG-IV): sequencing the most valuable type-strain genomes for metagenomic binning, comparative biology and taxonomic classification.</title>
        <authorList>
            <person name="Goeker M."/>
        </authorList>
    </citation>
    <scope>NUCLEOTIDE SEQUENCE [LARGE SCALE GENOMIC DNA]</scope>
    <source>
        <strain evidence="3 4">JC118</strain>
    </source>
</reference>
<dbReference type="RefSeq" id="WP_022936679.1">
    <property type="nucleotide sequence ID" value="NZ_BAABZA010000001.1"/>
</dbReference>
<name>A0A318KVB4_9FIRM</name>
<dbReference type="InterPro" id="IPR050303">
    <property type="entry name" value="GatZ_KbaZ_carbometab"/>
</dbReference>
<proteinExistence type="predicted"/>
<comment type="caution">
    <text evidence="3">The sequence shown here is derived from an EMBL/GenBank/DDBJ whole genome shotgun (WGS) entry which is preliminary data.</text>
</comment>
<evidence type="ECO:0000313" key="2">
    <source>
        <dbReference type="EMBL" id="MDY5167270.1"/>
    </source>
</evidence>
<accession>A0A318KVB4</accession>
<dbReference type="GO" id="GO:0005886">
    <property type="term" value="C:plasma membrane"/>
    <property type="evidence" value="ECO:0007669"/>
    <property type="project" value="TreeGrafter"/>
</dbReference>
<feature type="transmembrane region" description="Helical" evidence="1">
    <location>
        <begin position="181"/>
        <end position="202"/>
    </location>
</feature>
<evidence type="ECO:0000313" key="4">
    <source>
        <dbReference type="Proteomes" id="UP000247612"/>
    </source>
</evidence>
<keyword evidence="1" id="KW-0472">Membrane</keyword>
<dbReference type="STRING" id="1034346.GCA_000313565_00377"/>
<dbReference type="AlphaFoldDB" id="A0A318KVB4"/>
<feature type="transmembrane region" description="Helical" evidence="1">
    <location>
        <begin position="118"/>
        <end position="135"/>
    </location>
</feature>